<dbReference type="EMBL" id="CADIJQ010000002">
    <property type="protein sequence ID" value="CAB3692455.1"/>
    <property type="molecule type" value="Genomic_DNA"/>
</dbReference>
<evidence type="ECO:0000256" key="1">
    <source>
        <dbReference type="SAM" id="Phobius"/>
    </source>
</evidence>
<evidence type="ECO:0000313" key="2">
    <source>
        <dbReference type="EMBL" id="CAB3692455.1"/>
    </source>
</evidence>
<organism evidence="2 3">
    <name type="scientific">Achromobacter kerstersii</name>
    <dbReference type="NCBI Taxonomy" id="1353890"/>
    <lineage>
        <taxon>Bacteria</taxon>
        <taxon>Pseudomonadati</taxon>
        <taxon>Pseudomonadota</taxon>
        <taxon>Betaproteobacteria</taxon>
        <taxon>Burkholderiales</taxon>
        <taxon>Alcaligenaceae</taxon>
        <taxon>Achromobacter</taxon>
    </lineage>
</organism>
<evidence type="ECO:0000313" key="3">
    <source>
        <dbReference type="Proteomes" id="UP000494269"/>
    </source>
</evidence>
<feature type="transmembrane region" description="Helical" evidence="1">
    <location>
        <begin position="403"/>
        <end position="425"/>
    </location>
</feature>
<protein>
    <recommendedName>
        <fullName evidence="4">Glycosyltransferase</fullName>
    </recommendedName>
</protein>
<dbReference type="Proteomes" id="UP000494269">
    <property type="component" value="Unassembled WGS sequence"/>
</dbReference>
<name>A0A6S6ZSB8_9BURK</name>
<sequence>MATAKLPRLILLGLALAYVVAGLFMRDPWKTDDAVGLATMITAIREGGITWLLPQVGHLAHAEEGPLITWVGAICIWLFGPFIGDITAGRLPNLLWFGITATSVWYGTYLLGRRAEAQPLALPFGGEPEPRDYGRMLADAALLLLLATVGILQRTHETTVVPAIMACQALAFYSLARSVDRPFTGTTTLGIALAASFLTRGWVGAVPIMIGALLAFYPRSQLWKCKRWLPWAALLTVALILAWWIPASETSQYWIRNWKTWNLSSFALPSWHDIGRTLRDLPWYLWPTWPLALLAVWRWRAWIYAPHIWLPLMLLVCSALVLFALEEATDSEYVLLAVPCAVLGAFSLPTLRRGVVNTLDWFAVMCFSLTAATAWLGWVALHFHWPAQISRNIARQTTGYEPVISWGAFTLAVIFTVAWIALVVWRLRVRPQALWRGTVLSAGGLTVTWILLVLLWQPAVDYARSYRTVSGQLAQALEQHKRPGECVRGLSLGSGQRASFLIFNNLSFTFDAKCTLILQQTSNQSLRDNTAAYSDGADVLWQGGRRADRQEVFRLLRVGPNR</sequence>
<keyword evidence="3" id="KW-1185">Reference proteome</keyword>
<keyword evidence="1" id="KW-1133">Transmembrane helix</keyword>
<feature type="transmembrane region" description="Helical" evidence="1">
    <location>
        <begin position="331"/>
        <end position="349"/>
    </location>
</feature>
<proteinExistence type="predicted"/>
<dbReference type="AlphaFoldDB" id="A0A6S6ZSB8"/>
<feature type="transmembrane region" description="Helical" evidence="1">
    <location>
        <begin position="228"/>
        <end position="245"/>
    </location>
</feature>
<reference evidence="2 3" key="1">
    <citation type="submission" date="2020-04" db="EMBL/GenBank/DDBJ databases">
        <authorList>
            <person name="De Canck E."/>
        </authorList>
    </citation>
    <scope>NUCLEOTIDE SEQUENCE [LARGE SCALE GENOMIC DNA]</scope>
    <source>
        <strain evidence="2 3">LMG 3441</strain>
    </source>
</reference>
<feature type="transmembrane region" description="Helical" evidence="1">
    <location>
        <begin position="188"/>
        <end position="216"/>
    </location>
</feature>
<keyword evidence="1" id="KW-0472">Membrane</keyword>
<feature type="transmembrane region" description="Helical" evidence="1">
    <location>
        <begin position="94"/>
        <end position="113"/>
    </location>
</feature>
<feature type="transmembrane region" description="Helical" evidence="1">
    <location>
        <begin position="133"/>
        <end position="152"/>
    </location>
</feature>
<keyword evidence="1" id="KW-0812">Transmembrane</keyword>
<evidence type="ECO:0008006" key="4">
    <source>
        <dbReference type="Google" id="ProtNLM"/>
    </source>
</evidence>
<feature type="transmembrane region" description="Helical" evidence="1">
    <location>
        <begin position="67"/>
        <end position="87"/>
    </location>
</feature>
<feature type="transmembrane region" description="Helical" evidence="1">
    <location>
        <begin position="308"/>
        <end position="325"/>
    </location>
</feature>
<feature type="transmembrane region" description="Helical" evidence="1">
    <location>
        <begin position="361"/>
        <end position="383"/>
    </location>
</feature>
<feature type="transmembrane region" description="Helical" evidence="1">
    <location>
        <begin position="437"/>
        <end position="456"/>
    </location>
</feature>
<accession>A0A6S6ZSB8</accession>
<feature type="transmembrane region" description="Helical" evidence="1">
    <location>
        <begin position="159"/>
        <end position="176"/>
    </location>
</feature>
<gene>
    <name evidence="2" type="ORF">LMG3441_02101</name>
</gene>